<accession>A0A915KR51</accession>
<organism evidence="2 3">
    <name type="scientific">Romanomermis culicivorax</name>
    <name type="common">Nematode worm</name>
    <dbReference type="NCBI Taxonomy" id="13658"/>
    <lineage>
        <taxon>Eukaryota</taxon>
        <taxon>Metazoa</taxon>
        <taxon>Ecdysozoa</taxon>
        <taxon>Nematoda</taxon>
        <taxon>Enoplea</taxon>
        <taxon>Dorylaimia</taxon>
        <taxon>Mermithida</taxon>
        <taxon>Mermithoidea</taxon>
        <taxon>Mermithidae</taxon>
        <taxon>Romanomermis</taxon>
    </lineage>
</organism>
<feature type="region of interest" description="Disordered" evidence="1">
    <location>
        <begin position="120"/>
        <end position="196"/>
    </location>
</feature>
<evidence type="ECO:0000256" key="1">
    <source>
        <dbReference type="SAM" id="MobiDB-lite"/>
    </source>
</evidence>
<dbReference type="WBParaSite" id="nRc.2.0.1.t40944-RA">
    <property type="protein sequence ID" value="nRc.2.0.1.t40944-RA"/>
    <property type="gene ID" value="nRc.2.0.1.g40944"/>
</dbReference>
<feature type="compositionally biased region" description="Basic and acidic residues" evidence="1">
    <location>
        <begin position="120"/>
        <end position="141"/>
    </location>
</feature>
<proteinExistence type="predicted"/>
<name>A0A915KR51_ROMCU</name>
<reference evidence="3" key="1">
    <citation type="submission" date="2022-11" db="UniProtKB">
        <authorList>
            <consortium name="WormBaseParasite"/>
        </authorList>
    </citation>
    <scope>IDENTIFICATION</scope>
</reference>
<evidence type="ECO:0000313" key="3">
    <source>
        <dbReference type="WBParaSite" id="nRc.2.0.1.t40944-RA"/>
    </source>
</evidence>
<dbReference type="AlphaFoldDB" id="A0A915KR51"/>
<evidence type="ECO:0000313" key="2">
    <source>
        <dbReference type="Proteomes" id="UP000887565"/>
    </source>
</evidence>
<keyword evidence="2" id="KW-1185">Reference proteome</keyword>
<dbReference type="Proteomes" id="UP000887565">
    <property type="component" value="Unplaced"/>
</dbReference>
<protein>
    <submittedName>
        <fullName evidence="3">Uncharacterized protein</fullName>
    </submittedName>
</protein>
<sequence>MKLRREFNARQEGLGSNFHAMYASCQSRAAGLAYTIAKAVLEDKKDPEPNYASIQVWKKETDNTDPRIRFWEVINRKKAHDILEVEKNLKQKVGYRVKHAYNKPAASKVPRCWVRKYSDVRRREKSETPDKDQKQKQESRQRDKKHREKSMSKEKRRKENDEESECRRQKECERREESCERKHEGEKGVKEHKDSQ</sequence>
<feature type="compositionally biased region" description="Basic and acidic residues" evidence="1">
    <location>
        <begin position="149"/>
        <end position="196"/>
    </location>
</feature>